<feature type="transmembrane region" description="Helical" evidence="13">
    <location>
        <begin position="12"/>
        <end position="34"/>
    </location>
</feature>
<dbReference type="PROSITE" id="PS50885">
    <property type="entry name" value="HAMP"/>
    <property type="match status" value="1"/>
</dbReference>
<dbReference type="EMBL" id="JAOQKJ010000008">
    <property type="protein sequence ID" value="MCU6745060.1"/>
    <property type="molecule type" value="Genomic_DNA"/>
</dbReference>
<dbReference type="Pfam" id="PF02518">
    <property type="entry name" value="HATPase_c"/>
    <property type="match status" value="1"/>
</dbReference>
<dbReference type="InterPro" id="IPR003594">
    <property type="entry name" value="HATPase_dom"/>
</dbReference>
<dbReference type="PANTHER" id="PTHR34220">
    <property type="entry name" value="SENSOR HISTIDINE KINASE YPDA"/>
    <property type="match status" value="1"/>
</dbReference>
<evidence type="ECO:0000256" key="11">
    <source>
        <dbReference type="ARBA" id="ARBA00023136"/>
    </source>
</evidence>
<dbReference type="InterPro" id="IPR036890">
    <property type="entry name" value="HATPase_C_sf"/>
</dbReference>
<accession>A0ABT2T492</accession>
<evidence type="ECO:0000259" key="15">
    <source>
        <dbReference type="PROSITE" id="PS50885"/>
    </source>
</evidence>
<keyword evidence="8 16" id="KW-0418">Kinase</keyword>
<dbReference type="InterPro" id="IPR004358">
    <property type="entry name" value="Sig_transdc_His_kin-like_C"/>
</dbReference>
<evidence type="ECO:0000256" key="6">
    <source>
        <dbReference type="ARBA" id="ARBA00022679"/>
    </source>
</evidence>
<dbReference type="Gene3D" id="3.30.565.10">
    <property type="entry name" value="Histidine kinase-like ATPase, C-terminal domain"/>
    <property type="match status" value="1"/>
</dbReference>
<evidence type="ECO:0000256" key="4">
    <source>
        <dbReference type="ARBA" id="ARBA00022475"/>
    </source>
</evidence>
<feature type="domain" description="Histidine kinase" evidence="14">
    <location>
        <begin position="477"/>
        <end position="584"/>
    </location>
</feature>
<dbReference type="PROSITE" id="PS50109">
    <property type="entry name" value="HIS_KIN"/>
    <property type="match status" value="1"/>
</dbReference>
<evidence type="ECO:0000256" key="9">
    <source>
        <dbReference type="ARBA" id="ARBA00022989"/>
    </source>
</evidence>
<evidence type="ECO:0000256" key="12">
    <source>
        <dbReference type="SAM" id="Coils"/>
    </source>
</evidence>
<feature type="transmembrane region" description="Helical" evidence="13">
    <location>
        <begin position="294"/>
        <end position="314"/>
    </location>
</feature>
<sequence>MKKKRKVSDIQSVIMTVLSLMTVITSVSMGLLLYNRYETAMRQNDVRDAQNLMETIANSMEQYLKNMRQISDTVNYNIIQAFDVSSPEFNQQLSLLYDLNKDKIQSIALYDMDGELLGAEPVTLQKEGVEVSRQSWFENAKEKIENMHFSTPHMQDLFQDDAKRYHWVISLSRAVEVIDGDSPENGILLVDMKYSFIEEMMDQINDRSRGRYYYLCDREGKLIYHPYANEISNGLFQENSGLASCSEDGIYRNLRSPHGEKQTIIVNTISYTGWKLVGVVMPDIRTDSLEKFRIYMITIVIMLIMMLLVVNRIVSKRISSPILKLDASVTAYEAGEKPDIYIGGSYEIRHLGDSVQKSYEEIERLMKEIVEQQNERRKSELAVLQSQINPHFLYNTLESITWMIEGNRNQDAVFMISELAQLFRISLSRGKTIIRIGDELQHCRNYMNIQKYRYRERFVTEYDVSEEIYPFCTVKLILQPILENAIYYGVGDMDEDDHPRILVRGFKKDEDIYLMVSDNGMGMRREDVENILTDNQKVPKHGSGVGLINVHTRIQLMFGAGYGLAVESEPDEGTTVTIHLPAIPYTKENCELLETPGKPSRNEGEA</sequence>
<evidence type="ECO:0000313" key="17">
    <source>
        <dbReference type="Proteomes" id="UP001652432"/>
    </source>
</evidence>
<dbReference type="InterPro" id="IPR010559">
    <property type="entry name" value="Sig_transdc_His_kin_internal"/>
</dbReference>
<dbReference type="GO" id="GO:0016301">
    <property type="term" value="F:kinase activity"/>
    <property type="evidence" value="ECO:0007669"/>
    <property type="project" value="UniProtKB-KW"/>
</dbReference>
<dbReference type="InterPro" id="IPR005467">
    <property type="entry name" value="His_kinase_dom"/>
</dbReference>
<protein>
    <recommendedName>
        <fullName evidence="3">histidine kinase</fullName>
        <ecNumber evidence="3">2.7.13.3</ecNumber>
    </recommendedName>
</protein>
<keyword evidence="4" id="KW-1003">Cell membrane</keyword>
<dbReference type="Gene3D" id="6.10.340.10">
    <property type="match status" value="1"/>
</dbReference>
<comment type="caution">
    <text evidence="16">The sequence shown here is derived from an EMBL/GenBank/DDBJ whole genome shotgun (WGS) entry which is preliminary data.</text>
</comment>
<keyword evidence="17" id="KW-1185">Reference proteome</keyword>
<comment type="catalytic activity">
    <reaction evidence="1">
        <text>ATP + protein L-histidine = ADP + protein N-phospho-L-histidine.</text>
        <dbReference type="EC" id="2.7.13.3"/>
    </reaction>
</comment>
<name>A0ABT2T492_9FIRM</name>
<evidence type="ECO:0000256" key="2">
    <source>
        <dbReference type="ARBA" id="ARBA00004651"/>
    </source>
</evidence>
<dbReference type="PANTHER" id="PTHR34220:SF7">
    <property type="entry name" value="SENSOR HISTIDINE KINASE YPDA"/>
    <property type="match status" value="1"/>
</dbReference>
<keyword evidence="7 13" id="KW-0812">Transmembrane</keyword>
<organism evidence="16 17">
    <name type="scientific">Suilimivivens aceti</name>
    <dbReference type="NCBI Taxonomy" id="2981774"/>
    <lineage>
        <taxon>Bacteria</taxon>
        <taxon>Bacillati</taxon>
        <taxon>Bacillota</taxon>
        <taxon>Clostridia</taxon>
        <taxon>Lachnospirales</taxon>
        <taxon>Lachnospiraceae</taxon>
        <taxon>Suilimivivens</taxon>
    </lineage>
</organism>
<feature type="domain" description="HAMP" evidence="15">
    <location>
        <begin position="316"/>
        <end position="367"/>
    </location>
</feature>
<dbReference type="SUPFAM" id="SSF55874">
    <property type="entry name" value="ATPase domain of HSP90 chaperone/DNA topoisomerase II/histidine kinase"/>
    <property type="match status" value="1"/>
</dbReference>
<evidence type="ECO:0000256" key="7">
    <source>
        <dbReference type="ARBA" id="ARBA00022692"/>
    </source>
</evidence>
<reference evidence="16 17" key="1">
    <citation type="journal article" date="2021" name="ISME Commun">
        <title>Automated analysis of genomic sequences facilitates high-throughput and comprehensive description of bacteria.</title>
        <authorList>
            <person name="Hitch T.C.A."/>
        </authorList>
    </citation>
    <scope>NUCLEOTIDE SEQUENCE [LARGE SCALE GENOMIC DNA]</scope>
    <source>
        <strain evidence="16 17">Sanger_18</strain>
    </source>
</reference>
<evidence type="ECO:0000256" key="10">
    <source>
        <dbReference type="ARBA" id="ARBA00023012"/>
    </source>
</evidence>
<keyword evidence="6" id="KW-0808">Transferase</keyword>
<dbReference type="InterPro" id="IPR050640">
    <property type="entry name" value="Bact_2-comp_sensor_kinase"/>
</dbReference>
<proteinExistence type="predicted"/>
<keyword evidence="11 13" id="KW-0472">Membrane</keyword>
<dbReference type="EC" id="2.7.13.3" evidence="3"/>
<keyword evidence="10" id="KW-0902">Two-component regulatory system</keyword>
<evidence type="ECO:0000259" key="14">
    <source>
        <dbReference type="PROSITE" id="PS50109"/>
    </source>
</evidence>
<dbReference type="InterPro" id="IPR033479">
    <property type="entry name" value="dCache_1"/>
</dbReference>
<keyword evidence="5" id="KW-0597">Phosphoprotein</keyword>
<dbReference type="Pfam" id="PF02743">
    <property type="entry name" value="dCache_1"/>
    <property type="match status" value="1"/>
</dbReference>
<dbReference type="Proteomes" id="UP001652432">
    <property type="component" value="Unassembled WGS sequence"/>
</dbReference>
<keyword evidence="12" id="KW-0175">Coiled coil</keyword>
<evidence type="ECO:0000256" key="1">
    <source>
        <dbReference type="ARBA" id="ARBA00000085"/>
    </source>
</evidence>
<evidence type="ECO:0000256" key="5">
    <source>
        <dbReference type="ARBA" id="ARBA00022553"/>
    </source>
</evidence>
<dbReference type="Gene3D" id="3.30.450.20">
    <property type="entry name" value="PAS domain"/>
    <property type="match status" value="1"/>
</dbReference>
<evidence type="ECO:0000256" key="13">
    <source>
        <dbReference type="SAM" id="Phobius"/>
    </source>
</evidence>
<dbReference type="PRINTS" id="PR00344">
    <property type="entry name" value="BCTRLSENSOR"/>
</dbReference>
<feature type="coiled-coil region" evidence="12">
    <location>
        <begin position="355"/>
        <end position="387"/>
    </location>
</feature>
<comment type="subcellular location">
    <subcellularLocation>
        <location evidence="2">Cell membrane</location>
        <topology evidence="2">Multi-pass membrane protein</topology>
    </subcellularLocation>
</comment>
<keyword evidence="9 13" id="KW-1133">Transmembrane helix</keyword>
<dbReference type="Pfam" id="PF06580">
    <property type="entry name" value="His_kinase"/>
    <property type="match status" value="1"/>
</dbReference>
<dbReference type="InterPro" id="IPR003660">
    <property type="entry name" value="HAMP_dom"/>
</dbReference>
<evidence type="ECO:0000313" key="16">
    <source>
        <dbReference type="EMBL" id="MCU6745060.1"/>
    </source>
</evidence>
<dbReference type="SMART" id="SM00387">
    <property type="entry name" value="HATPase_c"/>
    <property type="match status" value="1"/>
</dbReference>
<evidence type="ECO:0000256" key="3">
    <source>
        <dbReference type="ARBA" id="ARBA00012438"/>
    </source>
</evidence>
<evidence type="ECO:0000256" key="8">
    <source>
        <dbReference type="ARBA" id="ARBA00022777"/>
    </source>
</evidence>
<gene>
    <name evidence="16" type="ORF">OCV77_11260</name>
</gene>